<sequence>MRTRPAARRERARTARRRARSYRRTLTRLRTERGDGVLPADLTAAVFTTAWENAAARTWNPPPLRDKTLLALASVGNDNGFHCRVPLHGLVV</sequence>
<dbReference type="Proteomes" id="UP001499843">
    <property type="component" value="Unassembled WGS sequence"/>
</dbReference>
<organism evidence="2 3">
    <name type="scientific">Nonomuraea monospora</name>
    <dbReference type="NCBI Taxonomy" id="568818"/>
    <lineage>
        <taxon>Bacteria</taxon>
        <taxon>Bacillati</taxon>
        <taxon>Actinomycetota</taxon>
        <taxon>Actinomycetes</taxon>
        <taxon>Streptosporangiales</taxon>
        <taxon>Streptosporangiaceae</taxon>
        <taxon>Nonomuraea</taxon>
    </lineage>
</organism>
<evidence type="ECO:0000313" key="3">
    <source>
        <dbReference type="Proteomes" id="UP001499843"/>
    </source>
</evidence>
<proteinExistence type="predicted"/>
<evidence type="ECO:0000313" key="2">
    <source>
        <dbReference type="EMBL" id="GAA2212157.1"/>
    </source>
</evidence>
<dbReference type="EMBL" id="BAAAQX010000024">
    <property type="protein sequence ID" value="GAA2212157.1"/>
    <property type="molecule type" value="Genomic_DNA"/>
</dbReference>
<feature type="compositionally biased region" description="Basic residues" evidence="1">
    <location>
        <begin position="14"/>
        <end position="23"/>
    </location>
</feature>
<keyword evidence="3" id="KW-1185">Reference proteome</keyword>
<feature type="region of interest" description="Disordered" evidence="1">
    <location>
        <begin position="1"/>
        <end position="23"/>
    </location>
</feature>
<evidence type="ECO:0000256" key="1">
    <source>
        <dbReference type="SAM" id="MobiDB-lite"/>
    </source>
</evidence>
<reference evidence="2 3" key="1">
    <citation type="journal article" date="2019" name="Int. J. Syst. Evol. Microbiol.">
        <title>The Global Catalogue of Microorganisms (GCM) 10K type strain sequencing project: providing services to taxonomists for standard genome sequencing and annotation.</title>
        <authorList>
            <consortium name="The Broad Institute Genomics Platform"/>
            <consortium name="The Broad Institute Genome Sequencing Center for Infectious Disease"/>
            <person name="Wu L."/>
            <person name="Ma J."/>
        </authorList>
    </citation>
    <scope>NUCLEOTIDE SEQUENCE [LARGE SCALE GENOMIC DNA]</scope>
    <source>
        <strain evidence="2 3">JCM 16114</strain>
    </source>
</reference>
<protein>
    <submittedName>
        <fullName evidence="2">Uncharacterized protein</fullName>
    </submittedName>
</protein>
<gene>
    <name evidence="2" type="ORF">GCM10009850_076190</name>
</gene>
<comment type="caution">
    <text evidence="2">The sequence shown here is derived from an EMBL/GenBank/DDBJ whole genome shotgun (WGS) entry which is preliminary data.</text>
</comment>
<accession>A0ABN3CRR8</accession>
<name>A0ABN3CRR8_9ACTN</name>